<dbReference type="PANTHER" id="PTHR10978:SF5">
    <property type="entry name" value="SUCCINATE DEHYDROGENASE CYTOCHROME B560 SUBUNIT, MITOCHONDRIAL"/>
    <property type="match status" value="1"/>
</dbReference>
<dbReference type="EMBL" id="JAYKXH010000007">
    <property type="protein sequence ID" value="KAK7163551.1"/>
    <property type="molecule type" value="Genomic_DNA"/>
</dbReference>
<reference evidence="14 15" key="1">
    <citation type="submission" date="2024-02" db="EMBL/GenBank/DDBJ databases">
        <title>Chromosome-level genome assembly of the Eurasian Minnow (Phoxinus phoxinus).</title>
        <authorList>
            <person name="Oriowo T.O."/>
            <person name="Martin S."/>
            <person name="Stange M."/>
            <person name="Chrysostomakis Y."/>
            <person name="Brown T."/>
            <person name="Winkler S."/>
            <person name="Kukowka S."/>
            <person name="Myers E.W."/>
            <person name="Bohne A."/>
        </authorList>
    </citation>
    <scope>NUCLEOTIDE SEQUENCE [LARGE SCALE GENOMIC DNA]</scope>
    <source>
        <strain evidence="14">ZFMK-TIS-60720</strain>
        <tissue evidence="14">Whole Organism</tissue>
    </source>
</reference>
<feature type="transmembrane region" description="Helical" evidence="13">
    <location>
        <begin position="137"/>
        <end position="161"/>
    </location>
</feature>
<evidence type="ECO:0000256" key="1">
    <source>
        <dbReference type="ARBA" id="ARBA00004141"/>
    </source>
</evidence>
<dbReference type="NCBIfam" id="TIGR02970">
    <property type="entry name" value="succ_dehyd_cytB"/>
    <property type="match status" value="1"/>
</dbReference>
<evidence type="ECO:0000256" key="3">
    <source>
        <dbReference type="ARBA" id="ARBA00011758"/>
    </source>
</evidence>
<feature type="transmembrane region" description="Helical" evidence="13">
    <location>
        <begin position="100"/>
        <end position="117"/>
    </location>
</feature>
<evidence type="ECO:0000256" key="7">
    <source>
        <dbReference type="ARBA" id="ARBA00022723"/>
    </source>
</evidence>
<dbReference type="PANTHER" id="PTHR10978">
    <property type="entry name" value="SUCCINATE DEHYDROGENASE CYTOCHROME B560 SUBUNIT"/>
    <property type="match status" value="1"/>
</dbReference>
<dbReference type="Proteomes" id="UP001364617">
    <property type="component" value="Unassembled WGS sequence"/>
</dbReference>
<dbReference type="InterPro" id="IPR000701">
    <property type="entry name" value="SuccDH_FuR_B_TM-su"/>
</dbReference>
<keyword evidence="6 13" id="KW-0812">Transmembrane</keyword>
<organism evidence="14 15">
    <name type="scientific">Phoxinus phoxinus</name>
    <name type="common">Eurasian minnow</name>
    <dbReference type="NCBI Taxonomy" id="58324"/>
    <lineage>
        <taxon>Eukaryota</taxon>
        <taxon>Metazoa</taxon>
        <taxon>Chordata</taxon>
        <taxon>Craniata</taxon>
        <taxon>Vertebrata</taxon>
        <taxon>Euteleostomi</taxon>
        <taxon>Actinopterygii</taxon>
        <taxon>Neopterygii</taxon>
        <taxon>Teleostei</taxon>
        <taxon>Ostariophysi</taxon>
        <taxon>Cypriniformes</taxon>
        <taxon>Leuciscidae</taxon>
        <taxon>Phoxininae</taxon>
        <taxon>Phoxinus</taxon>
    </lineage>
</organism>
<dbReference type="GO" id="GO:0009055">
    <property type="term" value="F:electron transfer activity"/>
    <property type="evidence" value="ECO:0007669"/>
    <property type="project" value="InterPro"/>
</dbReference>
<evidence type="ECO:0000256" key="6">
    <source>
        <dbReference type="ARBA" id="ARBA00022692"/>
    </source>
</evidence>
<comment type="pathway">
    <text evidence="2">Carbohydrate metabolism; tricarboxylic acid cycle.</text>
</comment>
<dbReference type="GO" id="GO:0016020">
    <property type="term" value="C:membrane"/>
    <property type="evidence" value="ECO:0007669"/>
    <property type="project" value="UniProtKB-SubCell"/>
</dbReference>
<keyword evidence="7" id="KW-0479">Metal-binding</keyword>
<dbReference type="CDD" id="cd03499">
    <property type="entry name" value="SQR_TypeC_SdhC"/>
    <property type="match status" value="1"/>
</dbReference>
<dbReference type="InterPro" id="IPR018495">
    <property type="entry name" value="Succ_DH_cyt_bsu_CS"/>
</dbReference>
<dbReference type="Gene3D" id="1.20.1300.10">
    <property type="entry name" value="Fumarate reductase/succinate dehydrogenase, transmembrane subunit"/>
    <property type="match status" value="1"/>
</dbReference>
<dbReference type="GO" id="GO:0006099">
    <property type="term" value="P:tricarboxylic acid cycle"/>
    <property type="evidence" value="ECO:0007669"/>
    <property type="project" value="InterPro"/>
</dbReference>
<dbReference type="GO" id="GO:0046872">
    <property type="term" value="F:metal ion binding"/>
    <property type="evidence" value="ECO:0007669"/>
    <property type="project" value="UniProtKB-KW"/>
</dbReference>
<evidence type="ECO:0000256" key="5">
    <source>
        <dbReference type="ARBA" id="ARBA00022617"/>
    </source>
</evidence>
<comment type="subunit">
    <text evidence="3">Component of complex II composed of four subunits: the flavoprotein (FP) SDHA, iron-sulfur protein (IP) SDHB, and a cytochrome b560 composed of SDHC and SDHD.</text>
</comment>
<evidence type="ECO:0000256" key="13">
    <source>
        <dbReference type="SAM" id="Phobius"/>
    </source>
</evidence>
<dbReference type="InterPro" id="IPR014314">
    <property type="entry name" value="Succ_DH_cytb556"/>
</dbReference>
<evidence type="ECO:0000256" key="8">
    <source>
        <dbReference type="ARBA" id="ARBA00022989"/>
    </source>
</evidence>
<evidence type="ECO:0000313" key="15">
    <source>
        <dbReference type="Proteomes" id="UP001364617"/>
    </source>
</evidence>
<dbReference type="Gene3D" id="1.20.5.540">
    <property type="entry name" value="Single helix bin"/>
    <property type="match status" value="1"/>
</dbReference>
<proteinExistence type="predicted"/>
<name>A0AAN9D6I9_9TELE</name>
<evidence type="ECO:0000256" key="12">
    <source>
        <dbReference type="ARBA" id="ARBA00045847"/>
    </source>
</evidence>
<gene>
    <name evidence="14" type="ORF">R3I93_007564</name>
</gene>
<keyword evidence="5" id="KW-0349">Heme</keyword>
<accession>A0AAN9D6I9</accession>
<comment type="caution">
    <text evidence="14">The sequence shown here is derived from an EMBL/GenBank/DDBJ whole genome shotgun (WGS) entry which is preliminary data.</text>
</comment>
<evidence type="ECO:0000256" key="9">
    <source>
        <dbReference type="ARBA" id="ARBA00023004"/>
    </source>
</evidence>
<evidence type="ECO:0000256" key="4">
    <source>
        <dbReference type="ARBA" id="ARBA00014631"/>
    </source>
</evidence>
<dbReference type="InterPro" id="IPR034804">
    <property type="entry name" value="SQR/QFR_C/D"/>
</dbReference>
<dbReference type="PROSITE" id="PS01000">
    <property type="entry name" value="SDH_CYT_1"/>
    <property type="match status" value="1"/>
</dbReference>
<keyword evidence="9" id="KW-0408">Iron</keyword>
<dbReference type="GO" id="GO:0006121">
    <property type="term" value="P:mitochondrial electron transport, succinate to ubiquinone"/>
    <property type="evidence" value="ECO:0007669"/>
    <property type="project" value="TreeGrafter"/>
</dbReference>
<comment type="function">
    <text evidence="12">Membrane-anchoring subunit of succinate dehydrogenase (SDH) that is involved in complex II of the mitochondrial electron transport chain and is responsible for transferring electrons from succinate to ubiquinone (coenzyme Q). SDH also oxidizes malate to the non-canonical enol form of oxaloacetate, enol-oxaloacetate. Enol-oxaloacetate, which is a potent inhibitor of the succinate dehydrogenase activity, is further isomerized into keto-oxaloacetate.</text>
</comment>
<dbReference type="FunFam" id="1.20.1300.10:FF:000006">
    <property type="entry name" value="Succinate dehydrogenase cytochrome b560 subunit, mitochondrial"/>
    <property type="match status" value="1"/>
</dbReference>
<keyword evidence="8 13" id="KW-1133">Transmembrane helix</keyword>
<dbReference type="SUPFAM" id="SSF81343">
    <property type="entry name" value="Fumarate reductase respiratory complex transmembrane subunits"/>
    <property type="match status" value="1"/>
</dbReference>
<dbReference type="PROSITE" id="PS01001">
    <property type="entry name" value="SDH_CYT_2"/>
    <property type="match status" value="1"/>
</dbReference>
<evidence type="ECO:0000256" key="10">
    <source>
        <dbReference type="ARBA" id="ARBA00023136"/>
    </source>
</evidence>
<sequence>MTVACDLVCNIRLRHVRLRTLKLKNMALLLRTVARQGLCSSRSQFGILYRHAVPMGTSAKEEMNKFWTKNTRLNRPVSPHISIYQWSVPMLLSISHRGTGVGLSSGISAFALAALVLPESYPYYLDLIHSMSFGPQFLAFSKFALAFPVAFHTFNGVRHLIWDVGKGFKIPEVYRSGYVVIALTVLASIGLAAM</sequence>
<keyword evidence="10 13" id="KW-0472">Membrane</keyword>
<dbReference type="Pfam" id="PF01127">
    <property type="entry name" value="Sdh_cyt"/>
    <property type="match status" value="1"/>
</dbReference>
<dbReference type="AlphaFoldDB" id="A0AAN9D6I9"/>
<feature type="transmembrane region" description="Helical" evidence="13">
    <location>
        <begin position="173"/>
        <end position="193"/>
    </location>
</feature>
<dbReference type="GO" id="GO:0005739">
    <property type="term" value="C:mitochondrion"/>
    <property type="evidence" value="ECO:0007669"/>
    <property type="project" value="GOC"/>
</dbReference>
<comment type="subcellular location">
    <subcellularLocation>
        <location evidence="1">Membrane</location>
        <topology evidence="1">Multi-pass membrane protein</topology>
    </subcellularLocation>
</comment>
<evidence type="ECO:0000313" key="14">
    <source>
        <dbReference type="EMBL" id="KAK7163551.1"/>
    </source>
</evidence>
<protein>
    <recommendedName>
        <fullName evidence="4">Succinate dehydrogenase cytochrome b560 subunit, mitochondrial</fullName>
    </recommendedName>
    <alternativeName>
        <fullName evidence="11">Malate dehydrogenase [quinone] cytochrome b560 subunit</fullName>
    </alternativeName>
</protein>
<evidence type="ECO:0000256" key="2">
    <source>
        <dbReference type="ARBA" id="ARBA00005163"/>
    </source>
</evidence>
<evidence type="ECO:0000256" key="11">
    <source>
        <dbReference type="ARBA" id="ARBA00045023"/>
    </source>
</evidence>
<keyword evidence="15" id="KW-1185">Reference proteome</keyword>